<dbReference type="GO" id="GO:0015179">
    <property type="term" value="F:L-amino acid transmembrane transporter activity"/>
    <property type="evidence" value="ECO:0007669"/>
    <property type="project" value="TreeGrafter"/>
</dbReference>
<evidence type="ECO:0000256" key="15">
    <source>
        <dbReference type="ARBA" id="ARBA00074336"/>
    </source>
</evidence>
<evidence type="ECO:0000256" key="7">
    <source>
        <dbReference type="ARBA" id="ARBA00022989"/>
    </source>
</evidence>
<proteinExistence type="inferred from homology"/>
<evidence type="ECO:0000256" key="9">
    <source>
        <dbReference type="ARBA" id="ARBA00023157"/>
    </source>
</evidence>
<feature type="transmembrane region" description="Helical" evidence="19">
    <location>
        <begin position="277"/>
        <end position="297"/>
    </location>
</feature>
<evidence type="ECO:0000256" key="10">
    <source>
        <dbReference type="ARBA" id="ARBA00051323"/>
    </source>
</evidence>
<evidence type="ECO:0000256" key="3">
    <source>
        <dbReference type="ARBA" id="ARBA00022448"/>
    </source>
</evidence>
<evidence type="ECO:0000256" key="19">
    <source>
        <dbReference type="SAM" id="Phobius"/>
    </source>
</evidence>
<evidence type="ECO:0000256" key="6">
    <source>
        <dbReference type="ARBA" id="ARBA00022692"/>
    </source>
</evidence>
<keyword evidence="9" id="KW-1015">Disulfide bond</keyword>
<name>A0AAV2HHU5_LYMST</name>
<accession>A0AAV2HHU5</accession>
<keyword evidence="21" id="KW-1185">Reference proteome</keyword>
<sequence>MPKTKFKLKTLPASEADETDKCNGLQQVAVVAQDDQSDIVVEDKMELKRELGLFGGISFIVGCIVGSGIFVSPKGVLDGTGSVGLSLVVWAGSGLISLLGSLCYCELGTMIPKSGAEYSYLRDAFGDYLGFLYVWVAIILMRPSSLAIMSLTFGTYFSTLFEICGPPELPAKLAAIACLLTIMLLNCYSTKLSARLQVITTVAKVAALLVIIIGGLYRIGMGHTEVLSTGFDESTTEPSTIALSFYDALWAYDGWNNLNYVTEELKNPATNLPRANILSVIIVIAIYCLTNIGYLTAMTKSELLASNAVAVLWGERVLMAAAIIMPLSVMVSTLGSTNATAFSGGRSTFAAARDGNLPEVLCFIHVKQFTPLTSMIFTLLIAMIFVLLGDISSLIDFFSFAAWVFYGLTFASVLFFRWKRPNDPRPYRVPIVIPIVMVLISIYLVIAPIIQDPRIEFLYATIFIIGGTVFYVPFVHFKLQLPFFDHVTTFLQLIFEVVPPSKYVD</sequence>
<comment type="catalytic activity">
    <reaction evidence="13">
        <text>L-cysteine(out) + L-arginine(in) = L-cysteine(in) + L-arginine(out)</text>
        <dbReference type="Rhea" id="RHEA:71071"/>
        <dbReference type="ChEBI" id="CHEBI:32682"/>
        <dbReference type="ChEBI" id="CHEBI:35235"/>
    </reaction>
    <physiologicalReaction direction="left-to-right" evidence="13">
        <dbReference type="Rhea" id="RHEA:71072"/>
    </physiologicalReaction>
</comment>
<keyword evidence="8 19" id="KW-0472">Membrane</keyword>
<feature type="transmembrane region" description="Helical" evidence="19">
    <location>
        <begin position="201"/>
        <end position="219"/>
    </location>
</feature>
<dbReference type="PANTHER" id="PTHR11785:SF512">
    <property type="entry name" value="SOBREMESA, ISOFORM B"/>
    <property type="match status" value="1"/>
</dbReference>
<evidence type="ECO:0000256" key="4">
    <source>
        <dbReference type="ARBA" id="ARBA00022475"/>
    </source>
</evidence>
<dbReference type="InterPro" id="IPR002293">
    <property type="entry name" value="AA/rel_permease1"/>
</dbReference>
<feature type="transmembrane region" description="Helical" evidence="19">
    <location>
        <begin position="369"/>
        <end position="388"/>
    </location>
</feature>
<keyword evidence="5" id="KW-0597">Phosphoprotein</keyword>
<dbReference type="PIRSF" id="PIRSF006060">
    <property type="entry name" value="AA_transporter"/>
    <property type="match status" value="1"/>
</dbReference>
<keyword evidence="6 19" id="KW-0812">Transmembrane</keyword>
<keyword evidence="3" id="KW-0813">Transport</keyword>
<comment type="subcellular location">
    <subcellularLocation>
        <location evidence="1">Apical cell membrane</location>
        <topology evidence="1">Multi-pass membrane protein</topology>
    </subcellularLocation>
</comment>
<feature type="transmembrane region" description="Helical" evidence="19">
    <location>
        <begin position="83"/>
        <end position="107"/>
    </location>
</feature>
<evidence type="ECO:0000256" key="8">
    <source>
        <dbReference type="ARBA" id="ARBA00023136"/>
    </source>
</evidence>
<comment type="catalytic activity">
    <reaction evidence="12">
        <text>L-histidine(out) + L-arginine(in) = L-histidine(in) + L-arginine(out)</text>
        <dbReference type="Rhea" id="RHEA:71063"/>
        <dbReference type="ChEBI" id="CHEBI:32682"/>
        <dbReference type="ChEBI" id="CHEBI:57595"/>
    </reaction>
    <physiologicalReaction direction="left-to-right" evidence="12">
        <dbReference type="Rhea" id="RHEA:71064"/>
    </physiologicalReaction>
</comment>
<dbReference type="Proteomes" id="UP001497497">
    <property type="component" value="Unassembled WGS sequence"/>
</dbReference>
<feature type="transmembrane region" description="Helical" evidence="19">
    <location>
        <begin position="317"/>
        <end position="335"/>
    </location>
</feature>
<dbReference type="EMBL" id="CAXITT010000147">
    <property type="protein sequence ID" value="CAL1533626.1"/>
    <property type="molecule type" value="Genomic_DNA"/>
</dbReference>
<evidence type="ECO:0000256" key="13">
    <source>
        <dbReference type="ARBA" id="ARBA00052179"/>
    </source>
</evidence>
<feature type="transmembrane region" description="Helical" evidence="19">
    <location>
        <begin position="400"/>
        <end position="418"/>
    </location>
</feature>
<keyword evidence="7 19" id="KW-1133">Transmembrane helix</keyword>
<evidence type="ECO:0000256" key="11">
    <source>
        <dbReference type="ARBA" id="ARBA00051814"/>
    </source>
</evidence>
<keyword evidence="4" id="KW-1003">Cell membrane</keyword>
<comment type="catalytic activity">
    <reaction evidence="18">
        <text>L-phenylalanine(out) + L-arginine(in) = L-phenylalanine(in) + L-arginine(out)</text>
        <dbReference type="Rhea" id="RHEA:71067"/>
        <dbReference type="ChEBI" id="CHEBI:32682"/>
        <dbReference type="ChEBI" id="CHEBI:58095"/>
    </reaction>
    <physiologicalReaction direction="left-to-right" evidence="18">
        <dbReference type="Rhea" id="RHEA:71068"/>
    </physiologicalReaction>
</comment>
<evidence type="ECO:0000256" key="5">
    <source>
        <dbReference type="ARBA" id="ARBA00022553"/>
    </source>
</evidence>
<organism evidence="20 21">
    <name type="scientific">Lymnaea stagnalis</name>
    <name type="common">Great pond snail</name>
    <name type="synonym">Helix stagnalis</name>
    <dbReference type="NCBI Taxonomy" id="6523"/>
    <lineage>
        <taxon>Eukaryota</taxon>
        <taxon>Metazoa</taxon>
        <taxon>Spiralia</taxon>
        <taxon>Lophotrochozoa</taxon>
        <taxon>Mollusca</taxon>
        <taxon>Gastropoda</taxon>
        <taxon>Heterobranchia</taxon>
        <taxon>Euthyneura</taxon>
        <taxon>Panpulmonata</taxon>
        <taxon>Hygrophila</taxon>
        <taxon>Lymnaeoidea</taxon>
        <taxon>Lymnaeidae</taxon>
        <taxon>Lymnaea</taxon>
    </lineage>
</organism>
<comment type="similarity">
    <text evidence="2">Belongs to the amino acid-polyamine-organocation (APC) superfamily.</text>
</comment>
<feature type="transmembrane region" description="Helical" evidence="19">
    <location>
        <begin position="430"/>
        <end position="450"/>
    </location>
</feature>
<dbReference type="Gene3D" id="1.20.1740.10">
    <property type="entry name" value="Amino acid/polyamine transporter I"/>
    <property type="match status" value="1"/>
</dbReference>
<feature type="transmembrane region" description="Helical" evidence="19">
    <location>
        <begin position="51"/>
        <end position="71"/>
    </location>
</feature>
<feature type="transmembrane region" description="Helical" evidence="19">
    <location>
        <begin position="457"/>
        <end position="477"/>
    </location>
</feature>
<evidence type="ECO:0000256" key="2">
    <source>
        <dbReference type="ARBA" id="ARBA00009523"/>
    </source>
</evidence>
<comment type="catalytic activity">
    <reaction evidence="11">
        <text>L-cystine(out) + L-arginine(in) = L-cystine(in) + L-arginine(out)</text>
        <dbReference type="Rhea" id="RHEA:71075"/>
        <dbReference type="ChEBI" id="CHEBI:32682"/>
        <dbReference type="ChEBI" id="CHEBI:35491"/>
    </reaction>
    <physiologicalReaction direction="left-to-right" evidence="11">
        <dbReference type="Rhea" id="RHEA:71076"/>
    </physiologicalReaction>
</comment>
<comment type="caution">
    <text evidence="20">The sequence shown here is derived from an EMBL/GenBank/DDBJ whole genome shotgun (WGS) entry which is preliminary data.</text>
</comment>
<evidence type="ECO:0000313" key="20">
    <source>
        <dbReference type="EMBL" id="CAL1533626.1"/>
    </source>
</evidence>
<dbReference type="Pfam" id="PF13520">
    <property type="entry name" value="AA_permease_2"/>
    <property type="match status" value="1"/>
</dbReference>
<evidence type="ECO:0000256" key="17">
    <source>
        <dbReference type="ARBA" id="ARBA00083296"/>
    </source>
</evidence>
<evidence type="ECO:0000256" key="16">
    <source>
        <dbReference type="ARBA" id="ARBA00079910"/>
    </source>
</evidence>
<evidence type="ECO:0000313" key="21">
    <source>
        <dbReference type="Proteomes" id="UP001497497"/>
    </source>
</evidence>
<dbReference type="AlphaFoldDB" id="A0AAV2HHU5"/>
<comment type="catalytic activity">
    <reaction evidence="10">
        <text>L-lysine(out) + L-arginine(in) = L-lysine(in) + L-arginine(out)</text>
        <dbReference type="Rhea" id="RHEA:70827"/>
        <dbReference type="ChEBI" id="CHEBI:32551"/>
        <dbReference type="ChEBI" id="CHEBI:32682"/>
    </reaction>
    <physiologicalReaction direction="left-to-right" evidence="10">
        <dbReference type="Rhea" id="RHEA:70828"/>
    </physiologicalReaction>
</comment>
<dbReference type="FunFam" id="1.20.1740.10:FF:000015">
    <property type="entry name" value="B(0,+)-type amino acid transporter 1"/>
    <property type="match status" value="1"/>
</dbReference>
<dbReference type="PANTHER" id="PTHR11785">
    <property type="entry name" value="AMINO ACID TRANSPORTER"/>
    <property type="match status" value="1"/>
</dbReference>
<evidence type="ECO:0000256" key="14">
    <source>
        <dbReference type="ARBA" id="ARBA00052732"/>
    </source>
</evidence>
<feature type="transmembrane region" description="Helical" evidence="19">
    <location>
        <begin position="128"/>
        <end position="157"/>
    </location>
</feature>
<evidence type="ECO:0000256" key="1">
    <source>
        <dbReference type="ARBA" id="ARBA00004424"/>
    </source>
</evidence>
<evidence type="ECO:0000256" key="18">
    <source>
        <dbReference type="ARBA" id="ARBA00093193"/>
    </source>
</evidence>
<dbReference type="GO" id="GO:0016324">
    <property type="term" value="C:apical plasma membrane"/>
    <property type="evidence" value="ECO:0007669"/>
    <property type="project" value="UniProtKB-SubCell"/>
</dbReference>
<reference evidence="20 21" key="1">
    <citation type="submission" date="2024-04" db="EMBL/GenBank/DDBJ databases">
        <authorList>
            <consortium name="Genoscope - CEA"/>
            <person name="William W."/>
        </authorList>
    </citation>
    <scope>NUCLEOTIDE SEQUENCE [LARGE SCALE GENOMIC DNA]</scope>
</reference>
<comment type="catalytic activity">
    <reaction evidence="14">
        <text>L-leucine(out) + L-arginine(in) = L-leucine(in) + L-arginine(out)</text>
        <dbReference type="Rhea" id="RHEA:71059"/>
        <dbReference type="ChEBI" id="CHEBI:32682"/>
        <dbReference type="ChEBI" id="CHEBI:57427"/>
    </reaction>
    <physiologicalReaction direction="left-to-right" evidence="14">
        <dbReference type="Rhea" id="RHEA:71060"/>
    </physiologicalReaction>
</comment>
<protein>
    <recommendedName>
        <fullName evidence="15">b(0,+)-type amino acid transporter 1</fullName>
    </recommendedName>
    <alternativeName>
        <fullName evidence="16">Glycoprotein-associated amino acid transporter b0,+AT1</fullName>
    </alternativeName>
    <alternativeName>
        <fullName evidence="17">Solute carrier family 7 member 9</fullName>
    </alternativeName>
</protein>
<evidence type="ECO:0000256" key="12">
    <source>
        <dbReference type="ARBA" id="ARBA00051835"/>
    </source>
</evidence>
<gene>
    <name evidence="20" type="ORF">GSLYS_00007586001</name>
</gene>
<dbReference type="InterPro" id="IPR050598">
    <property type="entry name" value="AminoAcid_Transporter"/>
</dbReference>